<reference evidence="1 2" key="1">
    <citation type="submission" date="2024-02" db="EMBL/GenBank/DDBJ databases">
        <title>Chromosome-level genome assembly of the Eurasian Minnow (Phoxinus phoxinus).</title>
        <authorList>
            <person name="Oriowo T.O."/>
            <person name="Martin S."/>
            <person name="Stange M."/>
            <person name="Chrysostomakis Y."/>
            <person name="Brown T."/>
            <person name="Winkler S."/>
            <person name="Kukowka S."/>
            <person name="Myers E.W."/>
            <person name="Bohne A."/>
        </authorList>
    </citation>
    <scope>NUCLEOTIDE SEQUENCE [LARGE SCALE GENOMIC DNA]</scope>
    <source>
        <strain evidence="1">ZFMK-TIS-60720</strain>
        <tissue evidence="1">Whole Organism</tissue>
    </source>
</reference>
<sequence>MVELSCVANIKSAEAASSSRLLSCDGVKEQTCAESV</sequence>
<proteinExistence type="predicted"/>
<name>A0AAN9H4X6_9TELE</name>
<dbReference type="Proteomes" id="UP001364617">
    <property type="component" value="Unassembled WGS sequence"/>
</dbReference>
<dbReference type="EMBL" id="JAYKXH010000012">
    <property type="protein sequence ID" value="KAK7151140.1"/>
    <property type="molecule type" value="Genomic_DNA"/>
</dbReference>
<keyword evidence="2" id="KW-1185">Reference proteome</keyword>
<dbReference type="AlphaFoldDB" id="A0AAN9H4X6"/>
<gene>
    <name evidence="1" type="ORF">R3I93_012162</name>
</gene>
<accession>A0AAN9H4X6</accession>
<protein>
    <submittedName>
        <fullName evidence="1">Uncharacterized protein</fullName>
    </submittedName>
</protein>
<evidence type="ECO:0000313" key="1">
    <source>
        <dbReference type="EMBL" id="KAK7151140.1"/>
    </source>
</evidence>
<comment type="caution">
    <text evidence="1">The sequence shown here is derived from an EMBL/GenBank/DDBJ whole genome shotgun (WGS) entry which is preliminary data.</text>
</comment>
<organism evidence="1 2">
    <name type="scientific">Phoxinus phoxinus</name>
    <name type="common">Eurasian minnow</name>
    <dbReference type="NCBI Taxonomy" id="58324"/>
    <lineage>
        <taxon>Eukaryota</taxon>
        <taxon>Metazoa</taxon>
        <taxon>Chordata</taxon>
        <taxon>Craniata</taxon>
        <taxon>Vertebrata</taxon>
        <taxon>Euteleostomi</taxon>
        <taxon>Actinopterygii</taxon>
        <taxon>Neopterygii</taxon>
        <taxon>Teleostei</taxon>
        <taxon>Ostariophysi</taxon>
        <taxon>Cypriniformes</taxon>
        <taxon>Leuciscidae</taxon>
        <taxon>Phoxininae</taxon>
        <taxon>Phoxinus</taxon>
    </lineage>
</organism>
<evidence type="ECO:0000313" key="2">
    <source>
        <dbReference type="Proteomes" id="UP001364617"/>
    </source>
</evidence>